<evidence type="ECO:0000313" key="3">
    <source>
        <dbReference type="Proteomes" id="UP000660729"/>
    </source>
</evidence>
<name>A0A8H6RHS8_9PEZI</name>
<comment type="caution">
    <text evidence="2">The sequence shown here is derived from an EMBL/GenBank/DDBJ whole genome shotgun (WGS) entry which is preliminary data.</text>
</comment>
<gene>
    <name evidence="2" type="ORF">HII31_07981</name>
</gene>
<protein>
    <submittedName>
        <fullName evidence="2">Uncharacterized protein</fullName>
    </submittedName>
</protein>
<dbReference type="AlphaFoldDB" id="A0A8H6RHS8"/>
<dbReference type="EMBL" id="JABCIY010000168">
    <property type="protein sequence ID" value="KAF7190822.1"/>
    <property type="molecule type" value="Genomic_DNA"/>
</dbReference>
<accession>A0A8H6RHS8</accession>
<evidence type="ECO:0000256" key="1">
    <source>
        <dbReference type="SAM" id="MobiDB-lite"/>
    </source>
</evidence>
<organism evidence="2 3">
    <name type="scientific">Pseudocercospora fuligena</name>
    <dbReference type="NCBI Taxonomy" id="685502"/>
    <lineage>
        <taxon>Eukaryota</taxon>
        <taxon>Fungi</taxon>
        <taxon>Dikarya</taxon>
        <taxon>Ascomycota</taxon>
        <taxon>Pezizomycotina</taxon>
        <taxon>Dothideomycetes</taxon>
        <taxon>Dothideomycetidae</taxon>
        <taxon>Mycosphaerellales</taxon>
        <taxon>Mycosphaerellaceae</taxon>
        <taxon>Pseudocercospora</taxon>
    </lineage>
</organism>
<dbReference type="Proteomes" id="UP000660729">
    <property type="component" value="Unassembled WGS sequence"/>
</dbReference>
<keyword evidence="3" id="KW-1185">Reference proteome</keyword>
<reference evidence="2" key="1">
    <citation type="submission" date="2020-04" db="EMBL/GenBank/DDBJ databases">
        <title>Draft genome resource of the tomato pathogen Pseudocercospora fuligena.</title>
        <authorList>
            <person name="Zaccaron A."/>
        </authorList>
    </citation>
    <scope>NUCLEOTIDE SEQUENCE</scope>
    <source>
        <strain evidence="2">PF001</strain>
    </source>
</reference>
<evidence type="ECO:0000313" key="2">
    <source>
        <dbReference type="EMBL" id="KAF7190822.1"/>
    </source>
</evidence>
<dbReference type="OrthoDB" id="5954308at2759"/>
<feature type="compositionally biased region" description="Basic and acidic residues" evidence="1">
    <location>
        <begin position="9"/>
        <end position="23"/>
    </location>
</feature>
<feature type="region of interest" description="Disordered" evidence="1">
    <location>
        <begin position="1"/>
        <end position="23"/>
    </location>
</feature>
<sequence length="59" mass="6141">MGPSTLKPLEAKADGKGDAPSDAETKKLIKTWAGQNEIRALLTGISATLSAVAIYAQIE</sequence>
<proteinExistence type="predicted"/>